<dbReference type="EMBL" id="CAJPWZ010002006">
    <property type="protein sequence ID" value="CAG2228823.1"/>
    <property type="molecule type" value="Genomic_DNA"/>
</dbReference>
<protein>
    <recommendedName>
        <fullName evidence="2">Farnesoic acid O-methyl transferase domain-containing protein</fullName>
    </recommendedName>
</protein>
<gene>
    <name evidence="3" type="ORF">MEDL_41748</name>
</gene>
<dbReference type="Proteomes" id="UP000683360">
    <property type="component" value="Unassembled WGS sequence"/>
</dbReference>
<sequence>MKHPFFDSFSCVICTSCADIYIATPETRDYTLLSNYGISATDRVLTFQVKACSNAYVGLMSGNTETEPLYEIDFGGYSNTVSFIRAGKSITLPRLVEFAGPVLDCSQYKEFRITWDDNTINVSHGLDDSGSTFLTWTSAPLWPIQNIGISTAFGSNGEWIFHTQDLTTFESTTDIPTTQLNIATSESKSTDRQVLFDSTSLPQATSTEHLQMNKTTIPHTNKDVTTKADNNQASNLPLKKNDNPISPMDKTKCSQSQRCVCQKRISNSTENQDIYITKVTDYIWLKKCVLQPLIDSGVVKVSECPYQCNCSPKGDTTTQEYDMFACLRRP</sequence>
<evidence type="ECO:0000259" key="2">
    <source>
        <dbReference type="Pfam" id="PF12248"/>
    </source>
</evidence>
<feature type="region of interest" description="Disordered" evidence="1">
    <location>
        <begin position="217"/>
        <end position="246"/>
    </location>
</feature>
<keyword evidence="4" id="KW-1185">Reference proteome</keyword>
<evidence type="ECO:0000313" key="4">
    <source>
        <dbReference type="Proteomes" id="UP000683360"/>
    </source>
</evidence>
<accession>A0A8S3T4N2</accession>
<dbReference type="OrthoDB" id="6047374at2759"/>
<comment type="caution">
    <text evidence="3">The sequence shown here is derived from an EMBL/GenBank/DDBJ whole genome shotgun (WGS) entry which is preliminary data.</text>
</comment>
<reference evidence="3" key="1">
    <citation type="submission" date="2021-03" db="EMBL/GenBank/DDBJ databases">
        <authorList>
            <person name="Bekaert M."/>
        </authorList>
    </citation>
    <scope>NUCLEOTIDE SEQUENCE</scope>
</reference>
<dbReference type="Pfam" id="PF12248">
    <property type="entry name" value="Methyltransf_FA"/>
    <property type="match status" value="1"/>
</dbReference>
<dbReference type="AlphaFoldDB" id="A0A8S3T4N2"/>
<evidence type="ECO:0000313" key="3">
    <source>
        <dbReference type="EMBL" id="CAG2228823.1"/>
    </source>
</evidence>
<name>A0A8S3T4N2_MYTED</name>
<organism evidence="3 4">
    <name type="scientific">Mytilus edulis</name>
    <name type="common">Blue mussel</name>
    <dbReference type="NCBI Taxonomy" id="6550"/>
    <lineage>
        <taxon>Eukaryota</taxon>
        <taxon>Metazoa</taxon>
        <taxon>Spiralia</taxon>
        <taxon>Lophotrochozoa</taxon>
        <taxon>Mollusca</taxon>
        <taxon>Bivalvia</taxon>
        <taxon>Autobranchia</taxon>
        <taxon>Pteriomorphia</taxon>
        <taxon>Mytilida</taxon>
        <taxon>Mytiloidea</taxon>
        <taxon>Mytilidae</taxon>
        <taxon>Mytilinae</taxon>
        <taxon>Mytilus</taxon>
    </lineage>
</organism>
<proteinExistence type="predicted"/>
<evidence type="ECO:0000256" key="1">
    <source>
        <dbReference type="SAM" id="MobiDB-lite"/>
    </source>
</evidence>
<dbReference type="InterPro" id="IPR022041">
    <property type="entry name" value="Methyltransf_FA"/>
</dbReference>
<feature type="domain" description="Farnesoic acid O-methyl transferase" evidence="2">
    <location>
        <begin position="39"/>
        <end position="163"/>
    </location>
</feature>